<dbReference type="InterPro" id="IPR001173">
    <property type="entry name" value="Glyco_trans_2-like"/>
</dbReference>
<dbReference type="Pfam" id="PF00535">
    <property type="entry name" value="Glycos_transf_2"/>
    <property type="match status" value="1"/>
</dbReference>
<reference evidence="2 3" key="1">
    <citation type="journal article" date="2004" name="Int. J. Syst. Evol. Microbiol.">
        <title>Kaistella koreensis gen. nov., sp. nov., a novel member of the Chryseobacterium-Bergeyella-Riemerella branch.</title>
        <authorList>
            <person name="Kim M.K."/>
            <person name="Im W.T."/>
            <person name="Shin Y.K."/>
            <person name="Lim J.H."/>
            <person name="Kim S.H."/>
            <person name="Lee B.C."/>
            <person name="Park M.Y."/>
            <person name="Lee K.Y."/>
            <person name="Lee S.T."/>
        </authorList>
    </citation>
    <scope>NUCLEOTIDE SEQUENCE [LARGE SCALE GENOMIC DNA]</scope>
    <source>
        <strain evidence="2 3">CCUG 49689</strain>
    </source>
</reference>
<dbReference type="RefSeq" id="WP_048498764.1">
    <property type="nucleotide sequence ID" value="NZ_LFNG01000004.1"/>
</dbReference>
<dbReference type="EMBL" id="LFNG01000004">
    <property type="protein sequence ID" value="KMQ72134.1"/>
    <property type="molecule type" value="Genomic_DNA"/>
</dbReference>
<gene>
    <name evidence="2" type="ORF">ACM44_03750</name>
</gene>
<dbReference type="PANTHER" id="PTHR43179:SF7">
    <property type="entry name" value="RHAMNOSYLTRANSFERASE WBBL"/>
    <property type="match status" value="1"/>
</dbReference>
<name>A0A0J7J281_9FLAO</name>
<dbReference type="CDD" id="cd04186">
    <property type="entry name" value="GT_2_like_c"/>
    <property type="match status" value="1"/>
</dbReference>
<dbReference type="InterPro" id="IPR029044">
    <property type="entry name" value="Nucleotide-diphossugar_trans"/>
</dbReference>
<dbReference type="PANTHER" id="PTHR43179">
    <property type="entry name" value="RHAMNOSYLTRANSFERASE WBBL"/>
    <property type="match status" value="1"/>
</dbReference>
<dbReference type="PATRIC" id="fig|1304281.5.peg.809"/>
<keyword evidence="2" id="KW-0808">Transferase</keyword>
<dbReference type="STRING" id="1304281.ACM44_03750"/>
<dbReference type="Proteomes" id="UP000035900">
    <property type="component" value="Unassembled WGS sequence"/>
</dbReference>
<protein>
    <submittedName>
        <fullName evidence="2">Glycosyl transferase family 2</fullName>
    </submittedName>
</protein>
<proteinExistence type="predicted"/>
<feature type="domain" description="Glycosyltransferase 2-like" evidence="1">
    <location>
        <begin position="5"/>
        <end position="111"/>
    </location>
</feature>
<dbReference type="GO" id="GO:0016740">
    <property type="term" value="F:transferase activity"/>
    <property type="evidence" value="ECO:0007669"/>
    <property type="project" value="UniProtKB-KW"/>
</dbReference>
<dbReference type="SUPFAM" id="SSF53448">
    <property type="entry name" value="Nucleotide-diphospho-sugar transferases"/>
    <property type="match status" value="1"/>
</dbReference>
<organism evidence="2 3">
    <name type="scientific">Chryseobacterium koreense CCUG 49689</name>
    <dbReference type="NCBI Taxonomy" id="1304281"/>
    <lineage>
        <taxon>Bacteria</taxon>
        <taxon>Pseudomonadati</taxon>
        <taxon>Bacteroidota</taxon>
        <taxon>Flavobacteriia</taxon>
        <taxon>Flavobacteriales</taxon>
        <taxon>Weeksellaceae</taxon>
        <taxon>Chryseobacterium group</taxon>
        <taxon>Chryseobacterium</taxon>
    </lineage>
</organism>
<keyword evidence="3" id="KW-1185">Reference proteome</keyword>
<dbReference type="AlphaFoldDB" id="A0A0J7J281"/>
<evidence type="ECO:0000259" key="1">
    <source>
        <dbReference type="Pfam" id="PF00535"/>
    </source>
</evidence>
<evidence type="ECO:0000313" key="2">
    <source>
        <dbReference type="EMBL" id="KMQ72134.1"/>
    </source>
</evidence>
<sequence length="316" mass="36963">MPKISVIIVTYNAMKWAERCFSSLRKSATPVNCIVVDNGSGDGTQDFIKTNFPEIEFIQSEENLGFGKANNLGIEKAYKNGADFFYLMNQDAWIFQDTFAKLMEAYENYPDKKEIGILSPMHLDGTGQKLDFNFERYLGKNTGRNRIISDLYLGNAKSFYEVDFVNAAHWLIPKKTIVEIGGFNPYIFHYGEDFEYVNRVRFRNLKILVCTESSVVHDTVQGLYKKEPKTKQEMLAESRISARKQRENRYFDPASDFDLKKEKKEFFSNIIKLALKGRLEESKYYYQLYQFFSTRFPDIVQKREIILKEKHPFLNL</sequence>
<dbReference type="OrthoDB" id="9771846at2"/>
<comment type="caution">
    <text evidence="2">The sequence shown here is derived from an EMBL/GenBank/DDBJ whole genome shotgun (WGS) entry which is preliminary data.</text>
</comment>
<accession>A0A0J7J281</accession>
<evidence type="ECO:0000313" key="3">
    <source>
        <dbReference type="Proteomes" id="UP000035900"/>
    </source>
</evidence>
<dbReference type="Gene3D" id="3.90.550.10">
    <property type="entry name" value="Spore Coat Polysaccharide Biosynthesis Protein SpsA, Chain A"/>
    <property type="match status" value="1"/>
</dbReference>